<name>A0A4P6DAQ4_RHOPR</name>
<protein>
    <submittedName>
        <fullName evidence="2">Putative secreted protein panstrongylus lignarius</fullName>
    </submittedName>
</protein>
<dbReference type="GeneID" id="141460631"/>
<dbReference type="RefSeq" id="XP_073996918.1">
    <property type="nucleotide sequence ID" value="XM_074140817.1"/>
</dbReference>
<accession>A0A4P6DAQ4</accession>
<feature type="signal peptide" evidence="1">
    <location>
        <begin position="1"/>
        <end position="19"/>
    </location>
</feature>
<proteinExistence type="predicted"/>
<dbReference type="AlphaFoldDB" id="A0A4P6DAQ4"/>
<dbReference type="EMBL" id="GHKJ01001206">
    <property type="protein sequence ID" value="MOY46236.1"/>
    <property type="molecule type" value="Transcribed_RNA"/>
</dbReference>
<evidence type="ECO:0000313" key="2">
    <source>
        <dbReference type="EMBL" id="MOY46236.1"/>
    </source>
</evidence>
<keyword evidence="1" id="KW-0732">Signal</keyword>
<feature type="chain" id="PRO_5020802464" evidence="1">
    <location>
        <begin position="20"/>
        <end position="101"/>
    </location>
</feature>
<reference evidence="2" key="1">
    <citation type="submission" date="2019-04" db="EMBL/GenBank/DDBJ databases">
        <title>Analysis of the testis transcriptome of the Chagas disease vector Rhodnius prolixus.</title>
        <authorList>
            <person name="Cesar J."/>
            <person name="Ribeiro J.M."/>
            <person name="Pereira M.H."/>
            <person name="Araujo R.N."/>
            <person name="Gontijo N.F."/>
            <person name="Pessoa G."/>
            <person name="Sant'Anna M.V."/>
            <person name="Sorgine M.H."/>
            <person name="Majerowicz D."/>
            <person name="Carvalho A.B."/>
            <person name="Braz G."/>
            <person name="Mesquita R."/>
            <person name="Lagerblad P.O."/>
            <person name="Koerich L.B."/>
        </authorList>
    </citation>
    <scope>NUCLEOTIDE SEQUENCE</scope>
</reference>
<evidence type="ECO:0000256" key="1">
    <source>
        <dbReference type="SAM" id="SignalP"/>
    </source>
</evidence>
<sequence>MAYRQGLLFFLLLVAFTAAMNLAPVEIRNKRDTSSSDAMAKVEEAFQGFKEGFNSLVSNISQSPFYKQFEKFGADLGEKGKELGAKIEETLSNLKQSASST</sequence>
<organism evidence="2">
    <name type="scientific">Rhodnius prolixus</name>
    <name type="common">Triatomid bug</name>
    <dbReference type="NCBI Taxonomy" id="13249"/>
    <lineage>
        <taxon>Eukaryota</taxon>
        <taxon>Metazoa</taxon>
        <taxon>Ecdysozoa</taxon>
        <taxon>Arthropoda</taxon>
        <taxon>Hexapoda</taxon>
        <taxon>Insecta</taxon>
        <taxon>Pterygota</taxon>
        <taxon>Neoptera</taxon>
        <taxon>Paraneoptera</taxon>
        <taxon>Hemiptera</taxon>
        <taxon>Heteroptera</taxon>
        <taxon>Panheteroptera</taxon>
        <taxon>Cimicomorpha</taxon>
        <taxon>Reduviidae</taxon>
        <taxon>Triatominae</taxon>
        <taxon>Rhodnius</taxon>
    </lineage>
</organism>